<evidence type="ECO:0000256" key="1">
    <source>
        <dbReference type="SAM" id="SignalP"/>
    </source>
</evidence>
<comment type="caution">
    <text evidence="2">The sequence shown here is derived from an EMBL/GenBank/DDBJ whole genome shotgun (WGS) entry which is preliminary data.</text>
</comment>
<feature type="chain" id="PRO_5045571232" evidence="1">
    <location>
        <begin position="23"/>
        <end position="338"/>
    </location>
</feature>
<dbReference type="CDD" id="cd06325">
    <property type="entry name" value="PBP1_ABC_unchar_transporter"/>
    <property type="match status" value="1"/>
</dbReference>
<dbReference type="Pfam" id="PF04392">
    <property type="entry name" value="ABC_sub_bind"/>
    <property type="match status" value="1"/>
</dbReference>
<dbReference type="Proteomes" id="UP001549162">
    <property type="component" value="Unassembled WGS sequence"/>
</dbReference>
<reference evidence="2 3" key="1">
    <citation type="submission" date="2024-06" db="EMBL/GenBank/DDBJ databases">
        <title>Genomic Encyclopedia of Type Strains, Phase IV (KMG-IV): sequencing the most valuable type-strain genomes for metagenomic binning, comparative biology and taxonomic classification.</title>
        <authorList>
            <person name="Goeker M."/>
        </authorList>
    </citation>
    <scope>NUCLEOTIDE SEQUENCE [LARGE SCALE GENOMIC DNA]</scope>
    <source>
        <strain evidence="2 3">DSM 21460</strain>
    </source>
</reference>
<dbReference type="EMBL" id="JBEPMA010000001">
    <property type="protein sequence ID" value="MET3616696.1"/>
    <property type="molecule type" value="Genomic_DNA"/>
</dbReference>
<dbReference type="PANTHER" id="PTHR35271">
    <property type="entry name" value="ABC TRANSPORTER, SUBSTRATE-BINDING LIPOPROTEIN-RELATED"/>
    <property type="match status" value="1"/>
</dbReference>
<keyword evidence="3" id="KW-1185">Reference proteome</keyword>
<sequence>MKIKKIVVLLVLSMLFVSCSNGKIDNKNLENRQTKEEELKESNTNSDKKKIGIIQLADHIALERSRTSFEKEIKKLEPDTEIITKNANGDLTVVPSIIQNFVDEDVDLIYAVATPAAQGAKNGTKDIPIIFSAVTDPISSDLVKNIEEPEANVTGVSDYFSIKAQLEEAIEVFPETKNVGVLFSTNEANSKFQLEELKKASQELGLEVMEVGINNINDVSTAMKSIETKIDLFIGIQDNTVSSSSSIIAETLKNSKVPSIASEQGPVENGILMSTGVDYENLGKKAAQMASDALNGKKIKEIPVEYSTDVKKIVNKNTAKSLNLLDNKKLMDNADLAE</sequence>
<dbReference type="SUPFAM" id="SSF53822">
    <property type="entry name" value="Periplasmic binding protein-like I"/>
    <property type="match status" value="1"/>
</dbReference>
<dbReference type="PROSITE" id="PS51257">
    <property type="entry name" value="PROKAR_LIPOPROTEIN"/>
    <property type="match status" value="1"/>
</dbReference>
<evidence type="ECO:0000313" key="3">
    <source>
        <dbReference type="Proteomes" id="UP001549162"/>
    </source>
</evidence>
<accession>A0ABV2J7D8</accession>
<dbReference type="Gene3D" id="3.40.50.2300">
    <property type="match status" value="2"/>
</dbReference>
<evidence type="ECO:0000313" key="2">
    <source>
        <dbReference type="EMBL" id="MET3616696.1"/>
    </source>
</evidence>
<dbReference type="InterPro" id="IPR028082">
    <property type="entry name" value="Peripla_BP_I"/>
</dbReference>
<dbReference type="RefSeq" id="WP_354366697.1">
    <property type="nucleotide sequence ID" value="NZ_JBEPMA010000001.1"/>
</dbReference>
<dbReference type="PANTHER" id="PTHR35271:SF1">
    <property type="entry name" value="ABC TRANSPORTER, SUBSTRATE-BINDING LIPOPROTEIN"/>
    <property type="match status" value="1"/>
</dbReference>
<feature type="signal peptide" evidence="1">
    <location>
        <begin position="1"/>
        <end position="22"/>
    </location>
</feature>
<dbReference type="InterPro" id="IPR007487">
    <property type="entry name" value="ABC_transpt-TYRBP-like"/>
</dbReference>
<name>A0ABV2J7D8_9FIRM</name>
<proteinExistence type="predicted"/>
<protein>
    <submittedName>
        <fullName evidence="2">ABC transport system substrate-binding protein</fullName>
    </submittedName>
</protein>
<keyword evidence="1" id="KW-0732">Signal</keyword>
<organism evidence="2 3">
    <name type="scientific">Peptoniphilus olsenii</name>
    <dbReference type="NCBI Taxonomy" id="411570"/>
    <lineage>
        <taxon>Bacteria</taxon>
        <taxon>Bacillati</taxon>
        <taxon>Bacillota</taxon>
        <taxon>Tissierellia</taxon>
        <taxon>Tissierellales</taxon>
        <taxon>Peptoniphilaceae</taxon>
        <taxon>Peptoniphilus</taxon>
    </lineage>
</organism>
<gene>
    <name evidence="2" type="ORF">ABID14_000316</name>
</gene>